<evidence type="ECO:0000256" key="2">
    <source>
        <dbReference type="ARBA" id="ARBA00022729"/>
    </source>
</evidence>
<dbReference type="SMART" id="SM00635">
    <property type="entry name" value="BID_2"/>
    <property type="match status" value="2"/>
</dbReference>
<keyword evidence="5" id="KW-1185">Reference proteome</keyword>
<accession>A0ABY4DJ40</accession>
<dbReference type="InterPro" id="IPR032812">
    <property type="entry name" value="SbsA_Ig"/>
</dbReference>
<dbReference type="Proteomes" id="UP000829708">
    <property type="component" value="Chromosome"/>
</dbReference>
<dbReference type="Pfam" id="PF02368">
    <property type="entry name" value="Big_2"/>
    <property type="match status" value="2"/>
</dbReference>
<name>A0ABY4DJ40_9SPIR</name>
<dbReference type="InterPro" id="IPR014755">
    <property type="entry name" value="Cu-Rt/internalin_Ig-like"/>
</dbReference>
<proteinExistence type="inferred from homology"/>
<protein>
    <submittedName>
        <fullName evidence="4">Ice-binding family protein</fullName>
    </submittedName>
</protein>
<dbReference type="PROSITE" id="PS51257">
    <property type="entry name" value="PROKAR_LIPOPROTEIN"/>
    <property type="match status" value="1"/>
</dbReference>
<evidence type="ECO:0000256" key="1">
    <source>
        <dbReference type="ARBA" id="ARBA00005445"/>
    </source>
</evidence>
<feature type="domain" description="BIG2" evidence="3">
    <location>
        <begin position="228"/>
        <end position="308"/>
    </location>
</feature>
<evidence type="ECO:0000313" key="4">
    <source>
        <dbReference type="EMBL" id="UOM51876.1"/>
    </source>
</evidence>
<dbReference type="EMBL" id="CP094929">
    <property type="protein sequence ID" value="UOM51876.1"/>
    <property type="molecule type" value="Genomic_DNA"/>
</dbReference>
<dbReference type="Gene3D" id="2.60.40.1220">
    <property type="match status" value="1"/>
</dbReference>
<dbReference type="Pfam" id="PF11999">
    <property type="entry name" value="Ice_binding"/>
    <property type="match status" value="1"/>
</dbReference>
<evidence type="ECO:0000313" key="5">
    <source>
        <dbReference type="Proteomes" id="UP000829708"/>
    </source>
</evidence>
<organism evidence="4 5">
    <name type="scientific">Sphaerochaeta associata</name>
    <dbReference type="NCBI Taxonomy" id="1129264"/>
    <lineage>
        <taxon>Bacteria</taxon>
        <taxon>Pseudomonadati</taxon>
        <taxon>Spirochaetota</taxon>
        <taxon>Spirochaetia</taxon>
        <taxon>Spirochaetales</taxon>
        <taxon>Sphaerochaetaceae</taxon>
        <taxon>Sphaerochaeta</taxon>
    </lineage>
</organism>
<dbReference type="Pfam" id="PF13205">
    <property type="entry name" value="Big_5"/>
    <property type="match status" value="1"/>
</dbReference>
<sequence>MSTKMKYLRIVTTFVILLSFSFLVGCSEKITPPINVASITVSGAGDAITVVDGSTLQMSAVVLPNDALDQTFTWSVQAGTGLATISATGLLTATEEGTVSVIATANDGSAITGSLVVTVTANTALPSPMASFAAITLTQTGDIANNNVQYTDASAVLAVLPTQISVTLENTEVKNVPLTWLDTDTYNPAVAATYTFNAVWGDLPVGATNANDLAVPTVELQVRQGELMVASITVTSAENSEFVIQNETLQMSSTVAPLTADDTSVTWSVAAGTGTASIDLDGLLLGLTEGTVIVKATANDGSLVEGSKMITVNAHPFVASTFPIDEAAGVAITTNIEVSFNEIMNADSVVIPANFIVSTGGSEISGVLSYDVATKTASFNPDSDLLYETLYTATIKAAVTDYDGAEMEEDKVWTFTTASEVLAGTGPALINLRTASNFSILAKSAITNTGETLITGDIGVSPQSLVDLTGFSETLSLDGTSATSIYVTGKIYASDMLAPTPSKLTTAISDVEAAYVEAAGRVDYAIVSGTAGGIIGGQTFVPGIYKWETVVTMATDITLDGGVNDVWIFQVADNLTASSGAIVQLANGAQAKNIFWQVAGIVTLGTGAHFEGIIMSMTQIVLETGSSVHGKLLAQTQVTLDTATVTPL</sequence>
<dbReference type="InterPro" id="IPR008964">
    <property type="entry name" value="Invasin/intimin_cell_adhesion"/>
</dbReference>
<dbReference type="Pfam" id="PF07532">
    <property type="entry name" value="Big_4"/>
    <property type="match status" value="1"/>
</dbReference>
<dbReference type="InterPro" id="IPR003343">
    <property type="entry name" value="Big_2"/>
</dbReference>
<evidence type="ECO:0000259" key="3">
    <source>
        <dbReference type="SMART" id="SM00635"/>
    </source>
</evidence>
<dbReference type="Gene3D" id="2.60.40.1080">
    <property type="match status" value="2"/>
</dbReference>
<reference evidence="5" key="1">
    <citation type="journal article" date="2024" name="J Bioinform Genom">
        <title>Complete genome sequence of the type strain bacterium Sphaerochaeta associata GLS2t (VKM B-2742)t.</title>
        <authorList>
            <person name="Troshina O.Y."/>
            <person name="Tepeeva A.N."/>
            <person name="Arzamasceva V.O."/>
            <person name="Whitman W.B."/>
            <person name="Varghese N."/>
            <person name="Shapiro N."/>
            <person name="Woyke T."/>
            <person name="Kripides N.C."/>
            <person name="Vasilenko O.V."/>
        </authorList>
    </citation>
    <scope>NUCLEOTIDE SEQUENCE [LARGE SCALE GENOMIC DNA]</scope>
    <source>
        <strain evidence="5">GLS2T</strain>
    </source>
</reference>
<gene>
    <name evidence="4" type="ORF">MUG09_03680</name>
</gene>
<dbReference type="InterPro" id="IPR011081">
    <property type="entry name" value="Big_4"/>
</dbReference>
<keyword evidence="2" id="KW-0732">Signal</keyword>
<feature type="domain" description="BIG2" evidence="3">
    <location>
        <begin position="35"/>
        <end position="115"/>
    </location>
</feature>
<dbReference type="SUPFAM" id="SSF49373">
    <property type="entry name" value="Invasin/intimin cell-adhesion fragments"/>
    <property type="match status" value="1"/>
</dbReference>
<dbReference type="InterPro" id="IPR021884">
    <property type="entry name" value="Ice-bd_prot"/>
</dbReference>
<comment type="similarity">
    <text evidence="1">Belongs to the ice-binding protein family.</text>
</comment>
<dbReference type="RefSeq" id="WP_244773705.1">
    <property type="nucleotide sequence ID" value="NZ_CP094929.1"/>
</dbReference>